<dbReference type="PROSITE" id="PS51782">
    <property type="entry name" value="LYSM"/>
    <property type="match status" value="1"/>
</dbReference>
<evidence type="ECO:0000313" key="3">
    <source>
        <dbReference type="EMBL" id="SET17519.1"/>
    </source>
</evidence>
<dbReference type="InterPro" id="IPR036779">
    <property type="entry name" value="LysM_dom_sf"/>
</dbReference>
<dbReference type="Pfam" id="PF01476">
    <property type="entry name" value="LysM"/>
    <property type="match status" value="1"/>
</dbReference>
<evidence type="ECO:0000313" key="4">
    <source>
        <dbReference type="Proteomes" id="UP000199095"/>
    </source>
</evidence>
<dbReference type="Proteomes" id="UP000199095">
    <property type="component" value="Unassembled WGS sequence"/>
</dbReference>
<dbReference type="SMART" id="SM00257">
    <property type="entry name" value="LysM"/>
    <property type="match status" value="1"/>
</dbReference>
<dbReference type="SUPFAM" id="SSF54106">
    <property type="entry name" value="LysM domain"/>
    <property type="match status" value="1"/>
</dbReference>
<feature type="domain" description="LysM" evidence="2">
    <location>
        <begin position="29"/>
        <end position="74"/>
    </location>
</feature>
<accession>A0A1I0CDL7</accession>
<evidence type="ECO:0000256" key="1">
    <source>
        <dbReference type="SAM" id="SignalP"/>
    </source>
</evidence>
<dbReference type="CDD" id="cd00118">
    <property type="entry name" value="LysM"/>
    <property type="match status" value="1"/>
</dbReference>
<name>A0A1I0CDL7_9BACI</name>
<dbReference type="AlphaFoldDB" id="A0A1I0CDL7"/>
<organism evidence="3 4">
    <name type="scientific">Salinibacillus kushneri</name>
    <dbReference type="NCBI Taxonomy" id="237682"/>
    <lineage>
        <taxon>Bacteria</taxon>
        <taxon>Bacillati</taxon>
        <taxon>Bacillota</taxon>
        <taxon>Bacilli</taxon>
        <taxon>Bacillales</taxon>
        <taxon>Bacillaceae</taxon>
        <taxon>Salinibacillus</taxon>
    </lineage>
</organism>
<dbReference type="RefSeq" id="WP_093132759.1">
    <property type="nucleotide sequence ID" value="NZ_FOHJ01000003.1"/>
</dbReference>
<dbReference type="STRING" id="237682.SAMN05421676_103129"/>
<dbReference type="EMBL" id="FOHJ01000003">
    <property type="protein sequence ID" value="SET17519.1"/>
    <property type="molecule type" value="Genomic_DNA"/>
</dbReference>
<dbReference type="InterPro" id="IPR059180">
    <property type="entry name" value="3D_YorM"/>
</dbReference>
<dbReference type="Gene3D" id="3.10.350.10">
    <property type="entry name" value="LysM domain"/>
    <property type="match status" value="1"/>
</dbReference>
<dbReference type="CDD" id="cd14667">
    <property type="entry name" value="3D_containing_proteins"/>
    <property type="match status" value="1"/>
</dbReference>
<dbReference type="InterPro" id="IPR018392">
    <property type="entry name" value="LysM"/>
</dbReference>
<gene>
    <name evidence="3" type="ORF">SAMN05421676_103129</name>
</gene>
<feature type="signal peptide" evidence="1">
    <location>
        <begin position="1"/>
        <end position="27"/>
    </location>
</feature>
<reference evidence="4" key="1">
    <citation type="submission" date="2016-10" db="EMBL/GenBank/DDBJ databases">
        <authorList>
            <person name="Varghese N."/>
            <person name="Submissions S."/>
        </authorList>
    </citation>
    <scope>NUCLEOTIDE SEQUENCE [LARGE SCALE GENOMIC DNA]</scope>
    <source>
        <strain evidence="4">CGMCC 1.3566</strain>
    </source>
</reference>
<keyword evidence="4" id="KW-1185">Reference proteome</keyword>
<proteinExistence type="predicted"/>
<keyword evidence="1" id="KW-0732">Signal</keyword>
<feature type="chain" id="PRO_5011582976" evidence="1">
    <location>
        <begin position="28"/>
        <end position="174"/>
    </location>
</feature>
<protein>
    <submittedName>
        <fullName evidence="3">3D (Asp-Asp-Asp) domain-containing protein</fullName>
    </submittedName>
</protein>
<dbReference type="OrthoDB" id="9798935at2"/>
<sequence length="174" mass="18823">MKNLSKKCLTLLTIALGVTLFSNEIHASSKYTVESGDVLSKISMDHNVSVNALLEFNPSINDPDVICAGQTIKIPDEEKTFRVTAYTAGYESTGKHPGDPGYGVTASGTKVEEGRTVSCPASMDFGTKVYIPALDNTFTCEDRGGAITEGRLDVYKNDLEDALEFGVKELKVLY</sequence>
<evidence type="ECO:0000259" key="2">
    <source>
        <dbReference type="PROSITE" id="PS51782"/>
    </source>
</evidence>